<evidence type="ECO:0000313" key="1">
    <source>
        <dbReference type="EMBL" id="CAB0009788.1"/>
    </source>
</evidence>
<dbReference type="AlphaFoldDB" id="A0A6H5GYM5"/>
<sequence length="53" mass="6183">MFRPVRTLGTLELWLFTTFVLHMARQMTFVYVCATTLAFEPMIRGSRTSARNL</sequence>
<proteinExistence type="predicted"/>
<organism evidence="1 2">
    <name type="scientific">Nesidiocoris tenuis</name>
    <dbReference type="NCBI Taxonomy" id="355587"/>
    <lineage>
        <taxon>Eukaryota</taxon>
        <taxon>Metazoa</taxon>
        <taxon>Ecdysozoa</taxon>
        <taxon>Arthropoda</taxon>
        <taxon>Hexapoda</taxon>
        <taxon>Insecta</taxon>
        <taxon>Pterygota</taxon>
        <taxon>Neoptera</taxon>
        <taxon>Paraneoptera</taxon>
        <taxon>Hemiptera</taxon>
        <taxon>Heteroptera</taxon>
        <taxon>Panheteroptera</taxon>
        <taxon>Cimicomorpha</taxon>
        <taxon>Miridae</taxon>
        <taxon>Dicyphina</taxon>
        <taxon>Nesidiocoris</taxon>
    </lineage>
</organism>
<gene>
    <name evidence="1" type="ORF">NTEN_LOCUS14881</name>
</gene>
<evidence type="ECO:0000313" key="2">
    <source>
        <dbReference type="Proteomes" id="UP000479000"/>
    </source>
</evidence>
<dbReference type="Proteomes" id="UP000479000">
    <property type="component" value="Unassembled WGS sequence"/>
</dbReference>
<keyword evidence="2" id="KW-1185">Reference proteome</keyword>
<dbReference type="EMBL" id="CADCXU010022251">
    <property type="protein sequence ID" value="CAB0009788.1"/>
    <property type="molecule type" value="Genomic_DNA"/>
</dbReference>
<protein>
    <submittedName>
        <fullName evidence="1">Uncharacterized protein</fullName>
    </submittedName>
</protein>
<reference evidence="1 2" key="1">
    <citation type="submission" date="2020-02" db="EMBL/GenBank/DDBJ databases">
        <authorList>
            <person name="Ferguson B K."/>
        </authorList>
    </citation>
    <scope>NUCLEOTIDE SEQUENCE [LARGE SCALE GENOMIC DNA]</scope>
</reference>
<name>A0A6H5GYM5_9HEMI</name>
<feature type="non-terminal residue" evidence="1">
    <location>
        <position position="53"/>
    </location>
</feature>
<accession>A0A6H5GYM5</accession>